<feature type="domain" description="DNA2/NAM7 helicase helicase" evidence="9">
    <location>
        <begin position="380"/>
        <end position="577"/>
    </location>
</feature>
<feature type="domain" description="DNA2/NAM7 helicase-like C-terminal" evidence="10">
    <location>
        <begin position="606"/>
        <end position="804"/>
    </location>
</feature>
<feature type="coiled-coil region" evidence="6">
    <location>
        <begin position="349"/>
        <end position="376"/>
    </location>
</feature>
<dbReference type="EMBL" id="CP032514">
    <property type="protein sequence ID" value="AYD89135.1"/>
    <property type="molecule type" value="Genomic_DNA"/>
</dbReference>
<evidence type="ECO:0000313" key="11">
    <source>
        <dbReference type="EMBL" id="AYD89135.1"/>
    </source>
</evidence>
<dbReference type="InterPro" id="IPR041677">
    <property type="entry name" value="DNA2/NAM7_AAA_11"/>
</dbReference>
<dbReference type="RefSeq" id="WP_120203501.1">
    <property type="nucleotide sequence ID" value="NZ_CP032514.1"/>
</dbReference>
<dbReference type="InterPro" id="IPR027417">
    <property type="entry name" value="P-loop_NTPase"/>
</dbReference>
<dbReference type="Gene3D" id="3.40.960.10">
    <property type="entry name" value="VSR Endonuclease"/>
    <property type="match status" value="1"/>
</dbReference>
<keyword evidence="6" id="KW-0175">Coiled coil</keyword>
<evidence type="ECO:0000259" key="9">
    <source>
        <dbReference type="Pfam" id="PF13086"/>
    </source>
</evidence>
<keyword evidence="5" id="KW-0067">ATP-binding</keyword>
<gene>
    <name evidence="11" type="ORF">D5R93_02025</name>
</gene>
<keyword evidence="12" id="KW-1185">Reference proteome</keyword>
<dbReference type="CDD" id="cd18808">
    <property type="entry name" value="SF1_C_Upf1"/>
    <property type="match status" value="1"/>
</dbReference>
<dbReference type="Gene3D" id="3.40.50.300">
    <property type="entry name" value="P-loop containing nucleotide triphosphate hydrolases"/>
    <property type="match status" value="2"/>
</dbReference>
<reference evidence="11 12" key="1">
    <citation type="submission" date="2018-09" db="EMBL/GenBank/DDBJ databases">
        <authorList>
            <person name="Li J."/>
        </authorList>
    </citation>
    <scope>NUCLEOTIDE SEQUENCE [LARGE SCALE GENOMIC DNA]</scope>
    <source>
        <strain evidence="11 12">2129</strain>
    </source>
</reference>
<evidence type="ECO:0000256" key="7">
    <source>
        <dbReference type="SAM" id="MobiDB-lite"/>
    </source>
</evidence>
<evidence type="ECO:0000256" key="2">
    <source>
        <dbReference type="ARBA" id="ARBA00022741"/>
    </source>
</evidence>
<evidence type="ECO:0000259" key="10">
    <source>
        <dbReference type="Pfam" id="PF13087"/>
    </source>
</evidence>
<keyword evidence="3" id="KW-0378">Hydrolase</keyword>
<feature type="coiled-coil region" evidence="6">
    <location>
        <begin position="447"/>
        <end position="477"/>
    </location>
</feature>
<feature type="domain" description="DUF2726" evidence="8">
    <location>
        <begin position="869"/>
        <end position="982"/>
    </location>
</feature>
<dbReference type="Pfam" id="PF13086">
    <property type="entry name" value="AAA_11"/>
    <property type="match status" value="2"/>
</dbReference>
<feature type="domain" description="DNA2/NAM7 helicase helicase" evidence="9">
    <location>
        <begin position="200"/>
        <end position="279"/>
    </location>
</feature>
<dbReference type="InterPro" id="IPR050534">
    <property type="entry name" value="Coronavir_polyprotein_1ab"/>
</dbReference>
<dbReference type="Proteomes" id="UP000273001">
    <property type="component" value="Chromosome"/>
</dbReference>
<evidence type="ECO:0000256" key="3">
    <source>
        <dbReference type="ARBA" id="ARBA00022801"/>
    </source>
</evidence>
<evidence type="ECO:0000313" key="12">
    <source>
        <dbReference type="Proteomes" id="UP000273001"/>
    </source>
</evidence>
<accession>A0ABM6Z1X7</accession>
<name>A0ABM6Z1X7_9ACTO</name>
<evidence type="ECO:0000256" key="4">
    <source>
        <dbReference type="ARBA" id="ARBA00022806"/>
    </source>
</evidence>
<protein>
    <submittedName>
        <fullName evidence="11">DUF2726 domain-containing protein</fullName>
    </submittedName>
</protein>
<dbReference type="InterPro" id="IPR041679">
    <property type="entry name" value="DNA2/NAM7-like_C"/>
</dbReference>
<proteinExistence type="inferred from homology"/>
<sequence length="993" mass="111062">MIDPDQLLVVAPRYKGGPAADRTCDVLSVETDADDRRVIITFASGATYCYRHPKARLLVANASSPPVELAPDEVVFVSGRCWVPPLTMTLFTDVWDPSFSMVRVSRPARQSRARRPGSDSDSAPVEEVLRYESASRTGSASQVCQYWRQAVGLLDPDSPLRKAHEDMTFIHPDSALAAYLEAQDSGADFPDGPIILPFRSNEDQRDAVAKALRNQVSVIDGPPGTGKTETILNLIANILLVPGQTVGVVSFGNAAVDNVRDKLAEAGIDFVAARVGRANMVKAFLADQDAREGRLTQWLAGPAPQLPVASPASPSAGEGLVGAEMTVPVHPAADLAEEVAATEDRLVRVWRARRELAQLRNLIDAYTLESAHLERRTENEPLPELVDLPLLRKDSETILDYLAETRVRPGLPEGVRGLFPRLRRYFRYGRLGDLDPTDAATVLRLERTFYANRLKELRQEEERLTEALARLDEETAQRQHQELSRALLDRALRQRYTGGRPYRFDDGDRRIGKWTRDFLAEYPVVLTTCHSIRWNLSEGTLLDWVIIDEATQTSLLTAALAMSRARNVVVVGDLKQLGHFLDKEMTKGLPPAPAPGYDIEEHSILSSVTELYGEQLARTMLREHFRCHPVIIEFCNRMYYDGELIPCRPGGPSGSPPPMVVRRTAPGNHARTLRNGPTGTYNQREIDDIEDYLDAVLADAGADLERKDDKTGSDYELGVTTPYRLQADRLAEALNGSVGGVGRYHWLAETVHKFQGRGAREMVLSTVVDETRLGHIKLRFVDDPRLINVAVSRAKDRFVLVTNHDEVPRSTHIKALIDYIRFQDPDQVVDSRIVSVFDLLYQEYSPRLEHFARRVYGSSRYKSENIIGTRLNDILAEPPYQYLQAVPQVRLRDLLPGTDLLDERQKRFVRSVSSVDFAVYHTVTRSLLLAIEVNGTRFHEDSPEQRERDKIKKAVLAAYGVSVLPLRTNDSGEEEKIRAMLDQVLAGEQAHGF</sequence>
<comment type="similarity">
    <text evidence="1">Belongs to the DNA2/NAM7 helicase family.</text>
</comment>
<keyword evidence="2" id="KW-0547">Nucleotide-binding</keyword>
<feature type="region of interest" description="Disordered" evidence="7">
    <location>
        <begin position="106"/>
        <end position="126"/>
    </location>
</feature>
<dbReference type="Pfam" id="PF13087">
    <property type="entry name" value="AAA_12"/>
    <property type="match status" value="1"/>
</dbReference>
<evidence type="ECO:0000256" key="1">
    <source>
        <dbReference type="ARBA" id="ARBA00007913"/>
    </source>
</evidence>
<dbReference type="SUPFAM" id="SSF52540">
    <property type="entry name" value="P-loop containing nucleoside triphosphate hydrolases"/>
    <property type="match status" value="1"/>
</dbReference>
<evidence type="ECO:0000259" key="8">
    <source>
        <dbReference type="Pfam" id="PF10881"/>
    </source>
</evidence>
<dbReference type="Pfam" id="PF10881">
    <property type="entry name" value="DUF2726"/>
    <property type="match status" value="1"/>
</dbReference>
<dbReference type="InterPro" id="IPR047187">
    <property type="entry name" value="SF1_C_Upf1"/>
</dbReference>
<dbReference type="PANTHER" id="PTHR43788">
    <property type="entry name" value="DNA2/NAM7 HELICASE FAMILY MEMBER"/>
    <property type="match status" value="1"/>
</dbReference>
<keyword evidence="4" id="KW-0347">Helicase</keyword>
<evidence type="ECO:0000256" key="6">
    <source>
        <dbReference type="SAM" id="Coils"/>
    </source>
</evidence>
<dbReference type="InterPro" id="IPR024402">
    <property type="entry name" value="DUF2726"/>
</dbReference>
<evidence type="ECO:0000256" key="5">
    <source>
        <dbReference type="ARBA" id="ARBA00022840"/>
    </source>
</evidence>
<organism evidence="11 12">
    <name type="scientific">Actinomyces lilanjuaniae</name>
    <dbReference type="NCBI Taxonomy" id="2321394"/>
    <lineage>
        <taxon>Bacteria</taxon>
        <taxon>Bacillati</taxon>
        <taxon>Actinomycetota</taxon>
        <taxon>Actinomycetes</taxon>
        <taxon>Actinomycetales</taxon>
        <taxon>Actinomycetaceae</taxon>
        <taxon>Actinomyces</taxon>
    </lineage>
</organism>
<dbReference type="PANTHER" id="PTHR43788:SF8">
    <property type="entry name" value="DNA-BINDING PROTEIN SMUBP-2"/>
    <property type="match status" value="1"/>
</dbReference>